<sequence length="197" mass="23339">MQLIGKTKEKYSNEALIAGIKQKDRMILEYIYRQYFPMIIEFVGKNSGTKEDAKDIFHDGLTTIYEKSIREDISLQSSFKTYLYAICKNLWLMVLRRRKTASKIEAKEDFMTTVSSNIEEDIISQQRYKLYRHYFKTLGEDCQKVLTMFFEGISLREIATKMDFSEAYAKKKKFTCQKELISRIEKDKLYTELLVKS</sequence>
<dbReference type="InterPro" id="IPR014284">
    <property type="entry name" value="RNA_pol_sigma-70_dom"/>
</dbReference>
<dbReference type="Pfam" id="PF04542">
    <property type="entry name" value="Sigma70_r2"/>
    <property type="match status" value="1"/>
</dbReference>
<keyword evidence="7" id="KW-1185">Reference proteome</keyword>
<dbReference type="PANTHER" id="PTHR43133">
    <property type="entry name" value="RNA POLYMERASE ECF-TYPE SIGMA FACTO"/>
    <property type="match status" value="1"/>
</dbReference>
<dbReference type="Gene3D" id="1.10.10.10">
    <property type="entry name" value="Winged helix-like DNA-binding domain superfamily/Winged helix DNA-binding domain"/>
    <property type="match status" value="1"/>
</dbReference>
<dbReference type="InterPro" id="IPR013325">
    <property type="entry name" value="RNA_pol_sigma_r2"/>
</dbReference>
<reference evidence="6" key="1">
    <citation type="submission" date="2023-06" db="EMBL/GenBank/DDBJ databases">
        <title>Genomic of Agaribacillus aureum.</title>
        <authorList>
            <person name="Wang G."/>
        </authorList>
    </citation>
    <scope>NUCLEOTIDE SEQUENCE</scope>
    <source>
        <strain evidence="6">BMA12</strain>
    </source>
</reference>
<dbReference type="InterPro" id="IPR007627">
    <property type="entry name" value="RNA_pol_sigma70_r2"/>
</dbReference>
<evidence type="ECO:0000256" key="1">
    <source>
        <dbReference type="ARBA" id="ARBA00010641"/>
    </source>
</evidence>
<evidence type="ECO:0000256" key="3">
    <source>
        <dbReference type="ARBA" id="ARBA00023082"/>
    </source>
</evidence>
<dbReference type="Proteomes" id="UP001172083">
    <property type="component" value="Unassembled WGS sequence"/>
</dbReference>
<evidence type="ECO:0000259" key="5">
    <source>
        <dbReference type="Pfam" id="PF04542"/>
    </source>
</evidence>
<dbReference type="SUPFAM" id="SSF88946">
    <property type="entry name" value="Sigma2 domain of RNA polymerase sigma factors"/>
    <property type="match status" value="1"/>
</dbReference>
<feature type="domain" description="RNA polymerase sigma-70 region 2" evidence="5">
    <location>
        <begin position="31"/>
        <end position="99"/>
    </location>
</feature>
<organism evidence="6 7">
    <name type="scientific">Agaribacillus aureus</name>
    <dbReference type="NCBI Taxonomy" id="3051825"/>
    <lineage>
        <taxon>Bacteria</taxon>
        <taxon>Pseudomonadati</taxon>
        <taxon>Bacteroidota</taxon>
        <taxon>Cytophagia</taxon>
        <taxon>Cytophagales</taxon>
        <taxon>Splendidivirgaceae</taxon>
        <taxon>Agaribacillus</taxon>
    </lineage>
</organism>
<dbReference type="InterPro" id="IPR036388">
    <property type="entry name" value="WH-like_DNA-bd_sf"/>
</dbReference>
<evidence type="ECO:0000256" key="4">
    <source>
        <dbReference type="ARBA" id="ARBA00023163"/>
    </source>
</evidence>
<comment type="caution">
    <text evidence="6">The sequence shown here is derived from an EMBL/GenBank/DDBJ whole genome shotgun (WGS) entry which is preliminary data.</text>
</comment>
<dbReference type="Gene3D" id="1.10.1740.10">
    <property type="match status" value="1"/>
</dbReference>
<keyword evidence="4" id="KW-0804">Transcription</keyword>
<evidence type="ECO:0000313" key="7">
    <source>
        <dbReference type="Proteomes" id="UP001172083"/>
    </source>
</evidence>
<protein>
    <submittedName>
        <fullName evidence="6">Sigma-70 family RNA polymerase sigma factor</fullName>
    </submittedName>
</protein>
<dbReference type="SUPFAM" id="SSF88659">
    <property type="entry name" value="Sigma3 and sigma4 domains of RNA polymerase sigma factors"/>
    <property type="match status" value="1"/>
</dbReference>
<evidence type="ECO:0000256" key="2">
    <source>
        <dbReference type="ARBA" id="ARBA00023015"/>
    </source>
</evidence>
<dbReference type="PANTHER" id="PTHR43133:SF46">
    <property type="entry name" value="RNA POLYMERASE SIGMA-70 FACTOR ECF SUBFAMILY"/>
    <property type="match status" value="1"/>
</dbReference>
<comment type="similarity">
    <text evidence="1">Belongs to the sigma-70 factor family. ECF subfamily.</text>
</comment>
<dbReference type="InterPro" id="IPR013324">
    <property type="entry name" value="RNA_pol_sigma_r3/r4-like"/>
</dbReference>
<dbReference type="InterPro" id="IPR039425">
    <property type="entry name" value="RNA_pol_sigma-70-like"/>
</dbReference>
<dbReference type="EMBL" id="JAUJEB010000001">
    <property type="protein sequence ID" value="MDN5212274.1"/>
    <property type="molecule type" value="Genomic_DNA"/>
</dbReference>
<dbReference type="NCBIfam" id="TIGR02937">
    <property type="entry name" value="sigma70-ECF"/>
    <property type="match status" value="1"/>
</dbReference>
<gene>
    <name evidence="6" type="ORF">QQ020_09450</name>
</gene>
<name>A0ABT8L3E5_9BACT</name>
<evidence type="ECO:0000313" key="6">
    <source>
        <dbReference type="EMBL" id="MDN5212274.1"/>
    </source>
</evidence>
<keyword evidence="2" id="KW-0805">Transcription regulation</keyword>
<dbReference type="RefSeq" id="WP_346758418.1">
    <property type="nucleotide sequence ID" value="NZ_JAUJEB010000001.1"/>
</dbReference>
<accession>A0ABT8L3E5</accession>
<keyword evidence="3" id="KW-0731">Sigma factor</keyword>
<proteinExistence type="inferred from homology"/>